<dbReference type="Gene3D" id="2.180.10.10">
    <property type="entry name" value="RHS repeat-associated core"/>
    <property type="match status" value="1"/>
</dbReference>
<dbReference type="Proteomes" id="UP000003460">
    <property type="component" value="Unassembled WGS sequence"/>
</dbReference>
<dbReference type="AlphaFoldDB" id="C9LEG7"/>
<evidence type="ECO:0000313" key="1">
    <source>
        <dbReference type="EMBL" id="EEX72136.1"/>
    </source>
</evidence>
<reference evidence="1" key="1">
    <citation type="submission" date="2009-09" db="EMBL/GenBank/DDBJ databases">
        <authorList>
            <person name="Weinstock G."/>
            <person name="Sodergren E."/>
            <person name="Clifton S."/>
            <person name="Fulton L."/>
            <person name="Fulton B."/>
            <person name="Courtney L."/>
            <person name="Fronick C."/>
            <person name="Harrison M."/>
            <person name="Strong C."/>
            <person name="Farmer C."/>
            <person name="Delahaunty K."/>
            <person name="Markovic C."/>
            <person name="Hall O."/>
            <person name="Minx P."/>
            <person name="Tomlinson C."/>
            <person name="Mitreva M."/>
            <person name="Nelson J."/>
            <person name="Hou S."/>
            <person name="Wollam A."/>
            <person name="Pepin K.H."/>
            <person name="Johnson M."/>
            <person name="Bhonagiri V."/>
            <person name="Nash W.E."/>
            <person name="Warren W."/>
            <person name="Chinwalla A."/>
            <person name="Mardis E.R."/>
            <person name="Wilson R.K."/>
        </authorList>
    </citation>
    <scope>NUCLEOTIDE SEQUENCE [LARGE SCALE GENOMIC DNA]</scope>
    <source>
        <strain evidence="1">ATCC 51259</strain>
    </source>
</reference>
<dbReference type="eggNOG" id="COG3209">
    <property type="taxonomic scope" value="Bacteria"/>
</dbReference>
<comment type="caution">
    <text evidence="1">The sequence shown here is derived from an EMBL/GenBank/DDBJ whole genome shotgun (WGS) entry which is preliminary data.</text>
</comment>
<dbReference type="EMBL" id="ACIJ02000016">
    <property type="protein sequence ID" value="EEX72136.1"/>
    <property type="molecule type" value="Genomic_DNA"/>
</dbReference>
<dbReference type="STRING" id="626522.GCWU000325_00593"/>
<organism evidence="1 2">
    <name type="scientific">Alloprevotella tannerae ATCC 51259</name>
    <dbReference type="NCBI Taxonomy" id="626522"/>
    <lineage>
        <taxon>Bacteria</taxon>
        <taxon>Pseudomonadati</taxon>
        <taxon>Bacteroidota</taxon>
        <taxon>Bacteroidia</taxon>
        <taxon>Bacteroidales</taxon>
        <taxon>Prevotellaceae</taxon>
        <taxon>Alloprevotella</taxon>
    </lineage>
</organism>
<accession>C9LEG7</accession>
<name>C9LEG7_9BACT</name>
<keyword evidence="2" id="KW-1185">Reference proteome</keyword>
<dbReference type="SUPFAM" id="SSF63829">
    <property type="entry name" value="Calcium-dependent phosphotriesterase"/>
    <property type="match status" value="1"/>
</dbReference>
<proteinExistence type="predicted"/>
<evidence type="ECO:0008006" key="3">
    <source>
        <dbReference type="Google" id="ProtNLM"/>
    </source>
</evidence>
<evidence type="ECO:0000313" key="2">
    <source>
        <dbReference type="Proteomes" id="UP000003460"/>
    </source>
</evidence>
<dbReference type="HOGENOM" id="CLU_014268_1_1_10"/>
<sequence length="343" mass="38565">MESNYTYNTQHECLQEVMLISSGNTVMQNKYKYNLDLVDNILGIINTADPQNIAEKNKAKLGGAYSHSYVYDDINRLISANGKAKTASYQLDMTYGIMGEPLTKKQKVDSSKVAQSYAFAYLYEDCKHPTAPSQIGHNHYTYDAGGNPLTITNDSTSETREMYWDEDNRLMVLSDNGKTSRYTYNAGGERIIKSHGTMEGVYINGAPQGITFHENGNYTLYPASIISINKNRFTKHYFIGDKRIASKIGVGQFNNVYGINGNIVTAGQCDYAARMQNIEAQREEYYKKLGTPPGVPTMKGNYVDPENTGVGYNTVISFDLHFRLRRGIFYVIYLSTKVCPIVR</sequence>
<gene>
    <name evidence="1" type="ORF">GCWU000325_00593</name>
</gene>
<protein>
    <recommendedName>
        <fullName evidence="3">RHS repeat-associated core domain protein</fullName>
    </recommendedName>
</protein>